<keyword evidence="3" id="KW-1185">Reference proteome</keyword>
<dbReference type="PANTHER" id="PTHR10666">
    <property type="entry name" value="UBIQUITIN"/>
    <property type="match status" value="1"/>
</dbReference>
<dbReference type="AlphaFoldDB" id="A0A1R2CXY7"/>
<accession>A0A1R2CXY7</accession>
<dbReference type="InterPro" id="IPR000626">
    <property type="entry name" value="Ubiquitin-like_dom"/>
</dbReference>
<dbReference type="OrthoDB" id="1043111at2759"/>
<organism evidence="2 3">
    <name type="scientific">Stentor coeruleus</name>
    <dbReference type="NCBI Taxonomy" id="5963"/>
    <lineage>
        <taxon>Eukaryota</taxon>
        <taxon>Sar</taxon>
        <taxon>Alveolata</taxon>
        <taxon>Ciliophora</taxon>
        <taxon>Postciliodesmatophora</taxon>
        <taxon>Heterotrichea</taxon>
        <taxon>Heterotrichida</taxon>
        <taxon>Stentoridae</taxon>
        <taxon>Stentor</taxon>
    </lineage>
</organism>
<evidence type="ECO:0000259" key="1">
    <source>
        <dbReference type="PROSITE" id="PS50053"/>
    </source>
</evidence>
<feature type="domain" description="Ubiquitin-like" evidence="1">
    <location>
        <begin position="2"/>
        <end position="76"/>
    </location>
</feature>
<dbReference type="SUPFAM" id="SSF54236">
    <property type="entry name" value="Ubiquitin-like"/>
    <property type="match status" value="1"/>
</dbReference>
<reference evidence="2 3" key="1">
    <citation type="submission" date="2016-11" db="EMBL/GenBank/DDBJ databases">
        <title>The macronuclear genome of Stentor coeruleus: a giant cell with tiny introns.</title>
        <authorList>
            <person name="Slabodnick M."/>
            <person name="Ruby J.G."/>
            <person name="Reiff S.B."/>
            <person name="Swart E.C."/>
            <person name="Gosai S."/>
            <person name="Prabakaran S."/>
            <person name="Witkowska E."/>
            <person name="Larue G.E."/>
            <person name="Fisher S."/>
            <person name="Freeman R.M."/>
            <person name="Gunawardena J."/>
            <person name="Chu W."/>
            <person name="Stover N.A."/>
            <person name="Gregory B.D."/>
            <person name="Nowacki M."/>
            <person name="Derisi J."/>
            <person name="Roy S.W."/>
            <person name="Marshall W.F."/>
            <person name="Sood P."/>
        </authorList>
    </citation>
    <scope>NUCLEOTIDE SEQUENCE [LARGE SCALE GENOMIC DNA]</scope>
    <source>
        <strain evidence="2">WM001</strain>
    </source>
</reference>
<evidence type="ECO:0000313" key="2">
    <source>
        <dbReference type="EMBL" id="OMJ93866.1"/>
    </source>
</evidence>
<dbReference type="Pfam" id="PF00240">
    <property type="entry name" value="ubiquitin"/>
    <property type="match status" value="1"/>
</dbReference>
<dbReference type="PRINTS" id="PR00348">
    <property type="entry name" value="UBIQUITIN"/>
</dbReference>
<dbReference type="PROSITE" id="PS50053">
    <property type="entry name" value="UBIQUITIN_2"/>
    <property type="match status" value="1"/>
</dbReference>
<dbReference type="EMBL" id="MPUH01000035">
    <property type="protein sequence ID" value="OMJ93866.1"/>
    <property type="molecule type" value="Genomic_DNA"/>
</dbReference>
<dbReference type="Gene3D" id="3.10.20.90">
    <property type="entry name" value="Phosphatidylinositol 3-kinase Catalytic Subunit, Chain A, domain 1"/>
    <property type="match status" value="1"/>
</dbReference>
<protein>
    <recommendedName>
        <fullName evidence="1">Ubiquitin-like domain-containing protein</fullName>
    </recommendedName>
</protein>
<dbReference type="InterPro" id="IPR019956">
    <property type="entry name" value="Ubiquitin_dom"/>
</dbReference>
<gene>
    <name evidence="2" type="ORF">SteCoe_3055</name>
</gene>
<evidence type="ECO:0000313" key="3">
    <source>
        <dbReference type="Proteomes" id="UP000187209"/>
    </source>
</evidence>
<sequence>MFPIFVKTLTGETLTIDVCADYDVEYIKEVIEEKLGIFVEQQRLIWAGREIFYGTICSQNIAKESTLHVIFRFRGGD</sequence>
<name>A0A1R2CXY7_9CILI</name>
<proteinExistence type="predicted"/>
<comment type="caution">
    <text evidence="2">The sequence shown here is derived from an EMBL/GenBank/DDBJ whole genome shotgun (WGS) entry which is preliminary data.</text>
</comment>
<dbReference type="Proteomes" id="UP000187209">
    <property type="component" value="Unassembled WGS sequence"/>
</dbReference>
<dbReference type="InterPro" id="IPR050158">
    <property type="entry name" value="Ubiquitin_ubiquitin-like"/>
</dbReference>
<dbReference type="SMART" id="SM00213">
    <property type="entry name" value="UBQ"/>
    <property type="match status" value="1"/>
</dbReference>
<dbReference type="InterPro" id="IPR029071">
    <property type="entry name" value="Ubiquitin-like_domsf"/>
</dbReference>